<sequence length="209" mass="23365">MGTDIYGWLECRAWPGNLDETSWSAAINLSLLTTARDYDAFGCLFGVRNYAKFGPIAADRGLPVDVSDVVRQDHAESLEDMGFGDTWIGWDELKAVDWDEFAEAPDSRIHQYERGAAGELRMVEKAVWSRKFTEVAGITGPVGGYGERNWPDGTEWVDGTTVFRAERLRRRDALSLDSGGDWQPLWDACALLASVHGDENVRLVVWFVS</sequence>
<gene>
    <name evidence="1" type="ORF">GCM10009765_46770</name>
</gene>
<proteinExistence type="predicted"/>
<protein>
    <submittedName>
        <fullName evidence="1">Uncharacterized protein</fullName>
    </submittedName>
</protein>
<dbReference type="EMBL" id="BAAANY010000019">
    <property type="protein sequence ID" value="GAA1692037.1"/>
    <property type="molecule type" value="Genomic_DNA"/>
</dbReference>
<dbReference type="Proteomes" id="UP001500618">
    <property type="component" value="Unassembled WGS sequence"/>
</dbReference>
<comment type="caution">
    <text evidence="1">The sequence shown here is derived from an EMBL/GenBank/DDBJ whole genome shotgun (WGS) entry which is preliminary data.</text>
</comment>
<reference evidence="1 2" key="1">
    <citation type="journal article" date="2019" name="Int. J. Syst. Evol. Microbiol.">
        <title>The Global Catalogue of Microorganisms (GCM) 10K type strain sequencing project: providing services to taxonomists for standard genome sequencing and annotation.</title>
        <authorList>
            <consortium name="The Broad Institute Genomics Platform"/>
            <consortium name="The Broad Institute Genome Sequencing Center for Infectious Disease"/>
            <person name="Wu L."/>
            <person name="Ma J."/>
        </authorList>
    </citation>
    <scope>NUCLEOTIDE SEQUENCE [LARGE SCALE GENOMIC DNA]</scope>
    <source>
        <strain evidence="1 2">JCM 14718</strain>
    </source>
</reference>
<dbReference type="RefSeq" id="WP_163571533.1">
    <property type="nucleotide sequence ID" value="NZ_BAAANY010000019.1"/>
</dbReference>
<name>A0ABN2HQZ7_9ACTN</name>
<evidence type="ECO:0000313" key="1">
    <source>
        <dbReference type="EMBL" id="GAA1692037.1"/>
    </source>
</evidence>
<accession>A0ABN2HQZ7</accession>
<organism evidence="1 2">
    <name type="scientific">Fodinicola feengrottensis</name>
    <dbReference type="NCBI Taxonomy" id="435914"/>
    <lineage>
        <taxon>Bacteria</taxon>
        <taxon>Bacillati</taxon>
        <taxon>Actinomycetota</taxon>
        <taxon>Actinomycetes</taxon>
        <taxon>Mycobacteriales</taxon>
        <taxon>Fodinicola</taxon>
    </lineage>
</organism>
<evidence type="ECO:0000313" key="2">
    <source>
        <dbReference type="Proteomes" id="UP001500618"/>
    </source>
</evidence>
<keyword evidence="2" id="KW-1185">Reference proteome</keyword>